<evidence type="ECO:0000313" key="3">
    <source>
        <dbReference type="Proteomes" id="UP001164743"/>
    </source>
</evidence>
<dbReference type="PANTHER" id="PTHR33096:SF1">
    <property type="entry name" value="CXC1-LIKE CYSTEINE CLUSTER ASSOCIATED WITH KDZ TRANSPOSASES DOMAIN-CONTAINING PROTEIN"/>
    <property type="match status" value="1"/>
</dbReference>
<sequence length="407" mass="46787">MARTRYNSDRPGTRADRLRQHVNAARNAETYTQFRQRQQLHHEQEEFRHENILDDPYNHPQEEDTSDDEENDNDKRNWVVLTKEEPVNPIDAAIKARKAQHQQQARQYNYSAMIQSLHSVYLVLKYKTNDWTGSNTFYDFRDCNCLPHTKTSQPVDLVDVSDKTIFSYLKLTEQQILAQESCPACFGPRPPNSSLYPNSTRDQLIICLDGNFQHWHHTLASRDNVPLVIPRIFIHPDQVEATTQYIRRQEQLLTPPSQVGLADLSSETDDTRPPDEHIDSLPMAGMTYRQKLKCINQELRLRLSTHKVLVQDWSDDVMWLSDAGVNLEVPDIDEELEDVLLDNEGDDGDYAEDDWVDEIGYDDTPKVAPPLPAEVAPPLPQESEARISSPVPEELNVPDRSAPSIPE</sequence>
<dbReference type="EMBL" id="CP110436">
    <property type="protein sequence ID" value="WAQ92244.1"/>
    <property type="molecule type" value="Genomic_DNA"/>
</dbReference>
<protein>
    <recommendedName>
        <fullName evidence="4">CxC1-like cysteine cluster associated with KDZ transposases domain-containing protein</fullName>
    </recommendedName>
</protein>
<feature type="region of interest" description="Disordered" evidence="1">
    <location>
        <begin position="360"/>
        <end position="407"/>
    </location>
</feature>
<evidence type="ECO:0000256" key="1">
    <source>
        <dbReference type="SAM" id="MobiDB-lite"/>
    </source>
</evidence>
<organism evidence="2 3">
    <name type="scientific">Puccinia triticina</name>
    <dbReference type="NCBI Taxonomy" id="208348"/>
    <lineage>
        <taxon>Eukaryota</taxon>
        <taxon>Fungi</taxon>
        <taxon>Dikarya</taxon>
        <taxon>Basidiomycota</taxon>
        <taxon>Pucciniomycotina</taxon>
        <taxon>Pucciniomycetes</taxon>
        <taxon>Pucciniales</taxon>
        <taxon>Pucciniaceae</taxon>
        <taxon>Puccinia</taxon>
    </lineage>
</organism>
<name>A0ABY7D641_9BASI</name>
<reference evidence="2" key="1">
    <citation type="submission" date="2022-10" db="EMBL/GenBank/DDBJ databases">
        <title>Puccinia triticina Genome sequencing and assembly.</title>
        <authorList>
            <person name="Li C."/>
        </authorList>
    </citation>
    <scope>NUCLEOTIDE SEQUENCE</scope>
    <source>
        <strain evidence="2">Pt15</strain>
    </source>
</reference>
<accession>A0ABY7D641</accession>
<feature type="region of interest" description="Disordered" evidence="1">
    <location>
        <begin position="257"/>
        <end position="281"/>
    </location>
</feature>
<evidence type="ECO:0008006" key="4">
    <source>
        <dbReference type="Google" id="ProtNLM"/>
    </source>
</evidence>
<dbReference type="Proteomes" id="UP001164743">
    <property type="component" value="Chromosome 16A"/>
</dbReference>
<feature type="compositionally biased region" description="Pro residues" evidence="1">
    <location>
        <begin position="367"/>
        <end position="380"/>
    </location>
</feature>
<gene>
    <name evidence="2" type="ORF">PtA15_16A150</name>
</gene>
<dbReference type="RefSeq" id="XP_053027799.1">
    <property type="nucleotide sequence ID" value="XM_053163812.1"/>
</dbReference>
<evidence type="ECO:0000313" key="2">
    <source>
        <dbReference type="EMBL" id="WAQ92244.1"/>
    </source>
</evidence>
<feature type="compositionally biased region" description="Basic and acidic residues" evidence="1">
    <location>
        <begin position="269"/>
        <end position="279"/>
    </location>
</feature>
<feature type="region of interest" description="Disordered" evidence="1">
    <location>
        <begin position="49"/>
        <end position="73"/>
    </location>
</feature>
<dbReference type="GeneID" id="77804707"/>
<feature type="compositionally biased region" description="Acidic residues" evidence="1">
    <location>
        <begin position="63"/>
        <end position="72"/>
    </location>
</feature>
<feature type="compositionally biased region" description="Basic and acidic residues" evidence="1">
    <location>
        <begin position="49"/>
        <end position="62"/>
    </location>
</feature>
<dbReference type="PANTHER" id="PTHR33096">
    <property type="entry name" value="CXC2 DOMAIN-CONTAINING PROTEIN"/>
    <property type="match status" value="1"/>
</dbReference>
<proteinExistence type="predicted"/>
<keyword evidence="3" id="KW-1185">Reference proteome</keyword>